<keyword evidence="10" id="KW-1185">Reference proteome</keyword>
<organism evidence="9 10">
    <name type="scientific">Corynebacterium phoceense</name>
    <dbReference type="NCBI Taxonomy" id="1686286"/>
    <lineage>
        <taxon>Bacteria</taxon>
        <taxon>Bacillati</taxon>
        <taxon>Actinomycetota</taxon>
        <taxon>Actinomycetes</taxon>
        <taxon>Mycobacteriales</taxon>
        <taxon>Corynebacteriaceae</taxon>
        <taxon>Corynebacterium</taxon>
    </lineage>
</organism>
<comment type="caution">
    <text evidence="9">The sequence shown here is derived from an EMBL/GenBank/DDBJ whole genome shotgun (WGS) entry which is preliminary data.</text>
</comment>
<dbReference type="NCBIfam" id="TIGR01128">
    <property type="entry name" value="holA"/>
    <property type="match status" value="1"/>
</dbReference>
<dbReference type="PANTHER" id="PTHR34388">
    <property type="entry name" value="DNA POLYMERASE III SUBUNIT DELTA"/>
    <property type="match status" value="1"/>
</dbReference>
<dbReference type="AlphaFoldDB" id="A0A540R7U8"/>
<evidence type="ECO:0000256" key="3">
    <source>
        <dbReference type="ARBA" id="ARBA00022695"/>
    </source>
</evidence>
<evidence type="ECO:0000256" key="4">
    <source>
        <dbReference type="ARBA" id="ARBA00022705"/>
    </source>
</evidence>
<dbReference type="InterPro" id="IPR027417">
    <property type="entry name" value="P-loop_NTPase"/>
</dbReference>
<evidence type="ECO:0000256" key="7">
    <source>
        <dbReference type="ARBA" id="ARBA00049244"/>
    </source>
</evidence>
<evidence type="ECO:0000256" key="6">
    <source>
        <dbReference type="ARBA" id="ARBA00034754"/>
    </source>
</evidence>
<dbReference type="Proteomes" id="UP000318080">
    <property type="component" value="Unassembled WGS sequence"/>
</dbReference>
<keyword evidence="3" id="KW-0548">Nucleotidyltransferase</keyword>
<evidence type="ECO:0000313" key="10">
    <source>
        <dbReference type="Proteomes" id="UP000318080"/>
    </source>
</evidence>
<evidence type="ECO:0000256" key="5">
    <source>
        <dbReference type="ARBA" id="ARBA00022932"/>
    </source>
</evidence>
<protein>
    <recommendedName>
        <fullName evidence="1">DNA-directed DNA polymerase</fullName>
        <ecNumber evidence="1">2.7.7.7</ecNumber>
    </recommendedName>
</protein>
<comment type="catalytic activity">
    <reaction evidence="7">
        <text>DNA(n) + a 2'-deoxyribonucleoside 5'-triphosphate = DNA(n+1) + diphosphate</text>
        <dbReference type="Rhea" id="RHEA:22508"/>
        <dbReference type="Rhea" id="RHEA-COMP:17339"/>
        <dbReference type="Rhea" id="RHEA-COMP:17340"/>
        <dbReference type="ChEBI" id="CHEBI:33019"/>
        <dbReference type="ChEBI" id="CHEBI:61560"/>
        <dbReference type="ChEBI" id="CHEBI:173112"/>
        <dbReference type="EC" id="2.7.7.7"/>
    </reaction>
</comment>
<proteinExistence type="inferred from homology"/>
<dbReference type="SUPFAM" id="SSF48019">
    <property type="entry name" value="post-AAA+ oligomerization domain-like"/>
    <property type="match status" value="1"/>
</dbReference>
<dbReference type="Gene3D" id="1.20.272.10">
    <property type="match status" value="1"/>
</dbReference>
<sequence length="312" mass="33534">MAGMPSPVHLVIGDDEFLAERARLSIQHGEKKNFKASEITVSELLEATSPSLFADERTIIITDVEKIGAELQKIILNECTQLAPGMTIIVMYHLAKKSAKKKIPEFAKKLAKIAEVHEAYELYTSDLAPWLTREFQSLGVRPTPDVIKAVLDGVGSDLRKLASAASQLVADTDGNVTLEAVRDYYSGIAEVANWDIADAAVAGQVGTAVATCRRALQLGAEPILIAFALSSKVTALARLYDQRGDQFTLAKQTGLNPFVVKNSMRVARGWSGDNISKAVIIVEELAATTVGQGGDPAYEVEAAVRRIAELAG</sequence>
<evidence type="ECO:0000259" key="8">
    <source>
        <dbReference type="Pfam" id="PF21694"/>
    </source>
</evidence>
<dbReference type="EC" id="2.7.7.7" evidence="1"/>
<evidence type="ECO:0000313" key="9">
    <source>
        <dbReference type="EMBL" id="TQE43494.1"/>
    </source>
</evidence>
<gene>
    <name evidence="9" type="ORF">EJK80_06925</name>
</gene>
<name>A0A540R7U8_9CORY</name>
<dbReference type="EMBL" id="VHIR01000008">
    <property type="protein sequence ID" value="TQE43494.1"/>
    <property type="molecule type" value="Genomic_DNA"/>
</dbReference>
<keyword evidence="2" id="KW-0808">Transferase</keyword>
<dbReference type="InterPro" id="IPR008921">
    <property type="entry name" value="DNA_pol3_clamp-load_cplx_C"/>
</dbReference>
<dbReference type="GO" id="GO:0006261">
    <property type="term" value="P:DNA-templated DNA replication"/>
    <property type="evidence" value="ECO:0007669"/>
    <property type="project" value="TreeGrafter"/>
</dbReference>
<accession>A0A540R7U8</accession>
<dbReference type="PANTHER" id="PTHR34388:SF1">
    <property type="entry name" value="DNA POLYMERASE III SUBUNIT DELTA"/>
    <property type="match status" value="1"/>
</dbReference>
<keyword evidence="4" id="KW-0235">DNA replication</keyword>
<feature type="domain" description="DNA polymerase III delta subunit-like C-terminal" evidence="8">
    <location>
        <begin position="195"/>
        <end position="285"/>
    </location>
</feature>
<evidence type="ECO:0000256" key="2">
    <source>
        <dbReference type="ARBA" id="ARBA00022679"/>
    </source>
</evidence>
<dbReference type="Gene3D" id="3.40.50.300">
    <property type="entry name" value="P-loop containing nucleotide triphosphate hydrolases"/>
    <property type="match status" value="1"/>
</dbReference>
<reference evidence="9 10" key="1">
    <citation type="submission" date="2019-06" db="EMBL/GenBank/DDBJ databases">
        <title>Draft genome of C. phoceense Strain 272.</title>
        <authorList>
            <person name="Pacheco L.G.C."/>
            <person name="Barberis C.M."/>
            <person name="Almuzara M.N."/>
            <person name="Traglia G.M."/>
            <person name="Santos C.S."/>
            <person name="Rocha D.J.P.G."/>
            <person name="Aguiar E.R.G.R."/>
            <person name="Vay C.A."/>
        </authorList>
    </citation>
    <scope>NUCLEOTIDE SEQUENCE [LARGE SCALE GENOMIC DNA]</scope>
    <source>
        <strain evidence="9 10">272</strain>
    </source>
</reference>
<dbReference type="InterPro" id="IPR048466">
    <property type="entry name" value="DNA_pol3_delta-like_C"/>
</dbReference>
<dbReference type="InterPro" id="IPR005790">
    <property type="entry name" value="DNA_polIII_delta"/>
</dbReference>
<dbReference type="Pfam" id="PF21694">
    <property type="entry name" value="DNA_pol3_delta_C"/>
    <property type="match status" value="1"/>
</dbReference>
<dbReference type="GO" id="GO:0003677">
    <property type="term" value="F:DNA binding"/>
    <property type="evidence" value="ECO:0007669"/>
    <property type="project" value="InterPro"/>
</dbReference>
<dbReference type="NCBIfam" id="NF004165">
    <property type="entry name" value="PRK05629.1"/>
    <property type="match status" value="1"/>
</dbReference>
<keyword evidence="5" id="KW-0239">DNA-directed DNA polymerase</keyword>
<dbReference type="GO" id="GO:0003887">
    <property type="term" value="F:DNA-directed DNA polymerase activity"/>
    <property type="evidence" value="ECO:0007669"/>
    <property type="project" value="UniProtKB-KW"/>
</dbReference>
<comment type="similarity">
    <text evidence="6">Belongs to the DNA polymerase HolA subunit family.</text>
</comment>
<evidence type="ECO:0000256" key="1">
    <source>
        <dbReference type="ARBA" id="ARBA00012417"/>
    </source>
</evidence>
<dbReference type="RefSeq" id="WP_141628918.1">
    <property type="nucleotide sequence ID" value="NZ_VHIR01000008.1"/>
</dbReference>
<dbReference type="SUPFAM" id="SSF52540">
    <property type="entry name" value="P-loop containing nucleoside triphosphate hydrolases"/>
    <property type="match status" value="1"/>
</dbReference>
<dbReference type="STRING" id="1686286.GCA_900092335_02490"/>
<dbReference type="GO" id="GO:0009360">
    <property type="term" value="C:DNA polymerase III complex"/>
    <property type="evidence" value="ECO:0007669"/>
    <property type="project" value="TreeGrafter"/>
</dbReference>